<proteinExistence type="inferred from homology"/>
<dbReference type="Gene3D" id="6.10.140.2220">
    <property type="match status" value="1"/>
</dbReference>
<dbReference type="InterPro" id="IPR006597">
    <property type="entry name" value="Sel1-like"/>
</dbReference>
<dbReference type="PROSITE" id="PS50865">
    <property type="entry name" value="ZF_MYND_2"/>
    <property type="match status" value="1"/>
</dbReference>
<keyword evidence="2 5" id="KW-0863">Zinc-finger</keyword>
<comment type="similarity">
    <text evidence="4">Belongs to the sel-1 family.</text>
</comment>
<dbReference type="PANTHER" id="PTHR11102:SF160">
    <property type="entry name" value="ERAD-ASSOCIATED E3 UBIQUITIN-PROTEIN LIGASE COMPONENT HRD3"/>
    <property type="match status" value="1"/>
</dbReference>
<dbReference type="GO" id="GO:0008270">
    <property type="term" value="F:zinc ion binding"/>
    <property type="evidence" value="ECO:0007669"/>
    <property type="project" value="UniProtKB-KW"/>
</dbReference>
<feature type="region of interest" description="Disordered" evidence="6">
    <location>
        <begin position="105"/>
        <end position="145"/>
    </location>
</feature>
<keyword evidence="3" id="KW-0862">Zinc</keyword>
<dbReference type="SUPFAM" id="SSF48452">
    <property type="entry name" value="TPR-like"/>
    <property type="match status" value="2"/>
</dbReference>
<name>A0A914Y0I0_9BILA</name>
<dbReference type="InterPro" id="IPR002893">
    <property type="entry name" value="Znf_MYND"/>
</dbReference>
<accession>A0A914Y0I0</accession>
<evidence type="ECO:0000256" key="4">
    <source>
        <dbReference type="ARBA" id="ARBA00038101"/>
    </source>
</evidence>
<evidence type="ECO:0000256" key="1">
    <source>
        <dbReference type="ARBA" id="ARBA00022723"/>
    </source>
</evidence>
<protein>
    <submittedName>
        <fullName evidence="9">MYND-type domain-containing protein</fullName>
    </submittedName>
</protein>
<dbReference type="InterPro" id="IPR019734">
    <property type="entry name" value="TPR_rpt"/>
</dbReference>
<dbReference type="SUPFAM" id="SSF144232">
    <property type="entry name" value="HIT/MYND zinc finger-like"/>
    <property type="match status" value="1"/>
</dbReference>
<dbReference type="SUPFAM" id="SSF81901">
    <property type="entry name" value="HCP-like"/>
    <property type="match status" value="1"/>
</dbReference>
<dbReference type="SMART" id="SM00028">
    <property type="entry name" value="TPR"/>
    <property type="match status" value="4"/>
</dbReference>
<dbReference type="PANTHER" id="PTHR11102">
    <property type="entry name" value="SEL-1-LIKE PROTEIN"/>
    <property type="match status" value="1"/>
</dbReference>
<evidence type="ECO:0000256" key="5">
    <source>
        <dbReference type="PROSITE-ProRule" id="PRU00134"/>
    </source>
</evidence>
<dbReference type="PROSITE" id="PS01360">
    <property type="entry name" value="ZF_MYND_1"/>
    <property type="match status" value="1"/>
</dbReference>
<evidence type="ECO:0000259" key="7">
    <source>
        <dbReference type="PROSITE" id="PS50865"/>
    </source>
</evidence>
<evidence type="ECO:0000313" key="9">
    <source>
        <dbReference type="WBParaSite" id="PSU_v2.g11371.t1"/>
    </source>
</evidence>
<dbReference type="InterPro" id="IPR050767">
    <property type="entry name" value="Sel1_AlgK"/>
</dbReference>
<feature type="domain" description="MYND-type" evidence="7">
    <location>
        <begin position="1021"/>
        <end position="1060"/>
    </location>
</feature>
<keyword evidence="1" id="KW-0479">Metal-binding</keyword>
<feature type="compositionally biased region" description="Acidic residues" evidence="6">
    <location>
        <begin position="129"/>
        <end position="144"/>
    </location>
</feature>
<evidence type="ECO:0000256" key="6">
    <source>
        <dbReference type="SAM" id="MobiDB-lite"/>
    </source>
</evidence>
<dbReference type="Gene3D" id="1.25.40.10">
    <property type="entry name" value="Tetratricopeptide repeat domain"/>
    <property type="match status" value="4"/>
</dbReference>
<reference evidence="9" key="1">
    <citation type="submission" date="2022-11" db="UniProtKB">
        <authorList>
            <consortium name="WormBaseParasite"/>
        </authorList>
    </citation>
    <scope>IDENTIFICATION</scope>
</reference>
<dbReference type="AlphaFoldDB" id="A0A914Y0I0"/>
<evidence type="ECO:0000313" key="8">
    <source>
        <dbReference type="Proteomes" id="UP000887577"/>
    </source>
</evidence>
<evidence type="ECO:0000256" key="3">
    <source>
        <dbReference type="ARBA" id="ARBA00022833"/>
    </source>
</evidence>
<dbReference type="WBParaSite" id="PSU_v2.g11371.t1">
    <property type="protein sequence ID" value="PSU_v2.g11371.t1"/>
    <property type="gene ID" value="PSU_v2.g11371"/>
</dbReference>
<dbReference type="SMART" id="SM00671">
    <property type="entry name" value="SEL1"/>
    <property type="match status" value="5"/>
</dbReference>
<organism evidence="8 9">
    <name type="scientific">Panagrolaimus superbus</name>
    <dbReference type="NCBI Taxonomy" id="310955"/>
    <lineage>
        <taxon>Eukaryota</taxon>
        <taxon>Metazoa</taxon>
        <taxon>Ecdysozoa</taxon>
        <taxon>Nematoda</taxon>
        <taxon>Chromadorea</taxon>
        <taxon>Rhabditida</taxon>
        <taxon>Tylenchina</taxon>
        <taxon>Panagrolaimomorpha</taxon>
        <taxon>Panagrolaimoidea</taxon>
        <taxon>Panagrolaimidae</taxon>
        <taxon>Panagrolaimus</taxon>
    </lineage>
</organism>
<dbReference type="InterPro" id="IPR011990">
    <property type="entry name" value="TPR-like_helical_dom_sf"/>
</dbReference>
<keyword evidence="8" id="KW-1185">Reference proteome</keyword>
<evidence type="ECO:0000256" key="2">
    <source>
        <dbReference type="ARBA" id="ARBA00022771"/>
    </source>
</evidence>
<feature type="compositionally biased region" description="Acidic residues" evidence="6">
    <location>
        <begin position="111"/>
        <end position="120"/>
    </location>
</feature>
<dbReference type="Proteomes" id="UP000887577">
    <property type="component" value="Unplaced"/>
</dbReference>
<sequence>MKETFLKEILDRWDITATNYAIQIISKEMATKKGKMDAKEETFIHAIRSIRNALFHKNDDSQLSEDEFKTYMNRLTNAYTKFGMPKSEIFAEKQNSMFRAQLLEPEKLEENQNESESEANGDEKSATESEYETCDSEVEDETEDVVPVQKSSAEETLNISASKQIFDQQQLIDTKKEFERLKEEANKLFKTNELIKAIKVYNQILQLPNLSQDNQATIFSNRSAANLMLKTVESIKAAQEDAEWAIQLWPCWWRGYYRLARAQTEQHNFIEAEKSLKKALALNNSVKDVIDELSAVTAKVWFATLGVLSREEHLKPGIIPPSEEEQLNDLQTRLGISLKGAKKISNIVKNMPAKSDVDHGNRYRDGRGVPQDFVKAAAYYAKAVREGNIEAAFNLGKFYNDGVGVNRDFDKALNLLMKAATAEGSLLKMEGSGIPEAQHLLGMKYMEGVGVKKDLKKAFEWFEKAYSNGNAGSANNLGILYKNGNGVERSDKAAFNYFKTAANLGDTQGMQNLAYCYFSAVGTDTMTPTQEHIAEGMKLLKQAANNGDIYAEDEYNKRKNHTYKHFLFDAIGNMMNPDPSAQSDPLDKSQFKRDLKEAVKNGSITAQRMLDIYQNQDFAMEAFKKNDSEKVVAALSKAIRINPEIVKVPDLLNHVIMERIKFHPDDLDTVTCYVQMHSKTPSFSSIGEKYFSMFPENEYFMDMQISSYLEMKQHEKALKIVGRALELFPNSLRFLYLRGICLSMEDNKVTEEAAASFDKFLAVAPKDHEKVPECHYLKSRHFYVTKNIQKYFESFEAGLAAEKQQLPCFLPYIFANKELLEKVFMHEKQKFEASKHVTTGMSSMAISTSNFQNSLEFIKQNPQRKLFFCIHREIFASTAEKLAKGFSAVSLKECSKFQKLPSNWKSFKKITLKDMDPTVEKVYDGYVLEAKIIDFAFMIFGIATLIEDENGDIQKFSIYNWPSKNDSQILDFVNAVKTFRPNVRVKIINPYMRMAANMQNAIRVENPDFLKIDDSKADEKCSCCGKEAKVTKCKNCFMSKYCSSVCQKYDLNELNHQKICKHLKMCSKF</sequence>
<dbReference type="Pfam" id="PF08238">
    <property type="entry name" value="Sel1"/>
    <property type="match status" value="5"/>
</dbReference>